<dbReference type="AlphaFoldDB" id="A0A2P2R060"/>
<proteinExistence type="predicted"/>
<sequence>MGLKMSVAITTQKKGKSWQGLASTHLSRAFQDT</sequence>
<protein>
    <submittedName>
        <fullName evidence="1">Uncharacterized protein</fullName>
    </submittedName>
</protein>
<dbReference type="EMBL" id="GGEC01092131">
    <property type="protein sequence ID" value="MBX72615.1"/>
    <property type="molecule type" value="Transcribed_RNA"/>
</dbReference>
<accession>A0A2P2R060</accession>
<reference evidence="1" key="1">
    <citation type="submission" date="2018-02" db="EMBL/GenBank/DDBJ databases">
        <title>Rhizophora mucronata_Transcriptome.</title>
        <authorList>
            <person name="Meera S.P."/>
            <person name="Sreeshan A."/>
            <person name="Augustine A."/>
        </authorList>
    </citation>
    <scope>NUCLEOTIDE SEQUENCE</scope>
    <source>
        <tissue evidence="1">Leaf</tissue>
    </source>
</reference>
<organism evidence="1">
    <name type="scientific">Rhizophora mucronata</name>
    <name type="common">Asiatic mangrove</name>
    <dbReference type="NCBI Taxonomy" id="61149"/>
    <lineage>
        <taxon>Eukaryota</taxon>
        <taxon>Viridiplantae</taxon>
        <taxon>Streptophyta</taxon>
        <taxon>Embryophyta</taxon>
        <taxon>Tracheophyta</taxon>
        <taxon>Spermatophyta</taxon>
        <taxon>Magnoliopsida</taxon>
        <taxon>eudicotyledons</taxon>
        <taxon>Gunneridae</taxon>
        <taxon>Pentapetalae</taxon>
        <taxon>rosids</taxon>
        <taxon>fabids</taxon>
        <taxon>Malpighiales</taxon>
        <taxon>Rhizophoraceae</taxon>
        <taxon>Rhizophora</taxon>
    </lineage>
</organism>
<name>A0A2P2R060_RHIMU</name>
<evidence type="ECO:0000313" key="1">
    <source>
        <dbReference type="EMBL" id="MBX72615.1"/>
    </source>
</evidence>